<dbReference type="EMBL" id="PSQE01000006">
    <property type="protein sequence ID" value="RHN51631.1"/>
    <property type="molecule type" value="Genomic_DNA"/>
</dbReference>
<dbReference type="Proteomes" id="UP000265566">
    <property type="component" value="Chromosome 6"/>
</dbReference>
<sequence>MSVSCKNMCRIFRLYFHCYIACYKLNCSEAPNQYMEKKGYISENDFN</sequence>
<dbReference type="Gramene" id="rna36109">
    <property type="protein sequence ID" value="RHN51631.1"/>
    <property type="gene ID" value="gene36109"/>
</dbReference>
<accession>A0A396HGG1</accession>
<reference evidence="1" key="1">
    <citation type="journal article" date="2018" name="Nat. Plants">
        <title>Whole-genome landscape of Medicago truncatula symbiotic genes.</title>
        <authorList>
            <person name="Pecrix Y."/>
            <person name="Gamas P."/>
            <person name="Carrere S."/>
        </authorList>
    </citation>
    <scope>NUCLEOTIDE SEQUENCE</scope>
    <source>
        <tissue evidence="1">Leaves</tissue>
    </source>
</reference>
<gene>
    <name evidence="1" type="ORF">MtrunA17_Chr6g0470861</name>
</gene>
<organism evidence="1">
    <name type="scientific">Medicago truncatula</name>
    <name type="common">Barrel medic</name>
    <name type="synonym">Medicago tribuloides</name>
    <dbReference type="NCBI Taxonomy" id="3880"/>
    <lineage>
        <taxon>Eukaryota</taxon>
        <taxon>Viridiplantae</taxon>
        <taxon>Streptophyta</taxon>
        <taxon>Embryophyta</taxon>
        <taxon>Tracheophyta</taxon>
        <taxon>Spermatophyta</taxon>
        <taxon>Magnoliopsida</taxon>
        <taxon>eudicotyledons</taxon>
        <taxon>Gunneridae</taxon>
        <taxon>Pentapetalae</taxon>
        <taxon>rosids</taxon>
        <taxon>fabids</taxon>
        <taxon>Fabales</taxon>
        <taxon>Fabaceae</taxon>
        <taxon>Papilionoideae</taxon>
        <taxon>50 kb inversion clade</taxon>
        <taxon>NPAAA clade</taxon>
        <taxon>Hologalegina</taxon>
        <taxon>IRL clade</taxon>
        <taxon>Trifolieae</taxon>
        <taxon>Medicago</taxon>
    </lineage>
</organism>
<proteinExistence type="predicted"/>
<evidence type="ECO:0000313" key="1">
    <source>
        <dbReference type="EMBL" id="RHN51631.1"/>
    </source>
</evidence>
<dbReference type="AlphaFoldDB" id="A0A396HGG1"/>
<comment type="caution">
    <text evidence="1">The sequence shown here is derived from an EMBL/GenBank/DDBJ whole genome shotgun (WGS) entry which is preliminary data.</text>
</comment>
<protein>
    <submittedName>
        <fullName evidence="1">Uncharacterized protein</fullName>
    </submittedName>
</protein>
<name>A0A396HGG1_MEDTR</name>